<evidence type="ECO:0000313" key="2">
    <source>
        <dbReference type="Proteomes" id="UP000818029"/>
    </source>
</evidence>
<dbReference type="RefSeq" id="XP_040952394.1">
    <property type="nucleotide sequence ID" value="XM_041096460.1"/>
</dbReference>
<dbReference type="Proteomes" id="UP000818029">
    <property type="component" value="Chromosome A01"/>
</dbReference>
<evidence type="ECO:0000313" key="3">
    <source>
        <dbReference type="RefSeq" id="XP_040952394.1"/>
    </source>
</evidence>
<keyword evidence="2" id="KW-1185">Reference proteome</keyword>
<proteinExistence type="predicted"/>
<reference evidence="2" key="1">
    <citation type="journal article" date="2020" name="Nat. Genet.">
        <title>Genomic diversifications of five Gossypium allopolyploid species and their impact on cotton improvement.</title>
        <authorList>
            <person name="Chen Z.J."/>
            <person name="Sreedasyam A."/>
            <person name="Ando A."/>
            <person name="Song Q."/>
            <person name="De Santiago L.M."/>
            <person name="Hulse-Kemp A.M."/>
            <person name="Ding M."/>
            <person name="Ye W."/>
            <person name="Kirkbride R.C."/>
            <person name="Jenkins J."/>
            <person name="Plott C."/>
            <person name="Lovell J."/>
            <person name="Lin Y.M."/>
            <person name="Vaughn R."/>
            <person name="Liu B."/>
            <person name="Simpson S."/>
            <person name="Scheffler B.E."/>
            <person name="Wen L."/>
            <person name="Saski C.A."/>
            <person name="Grover C.E."/>
            <person name="Hu G."/>
            <person name="Conover J.L."/>
            <person name="Carlson J.W."/>
            <person name="Shu S."/>
            <person name="Boston L.B."/>
            <person name="Williams M."/>
            <person name="Peterson D.G."/>
            <person name="McGee K."/>
            <person name="Jones D.C."/>
            <person name="Wendel J.F."/>
            <person name="Stelly D.M."/>
            <person name="Grimwood J."/>
            <person name="Schmutz J."/>
        </authorList>
    </citation>
    <scope>NUCLEOTIDE SEQUENCE [LARGE SCALE GENOMIC DNA]</scope>
    <source>
        <strain evidence="2">cv. TM-1</strain>
    </source>
</reference>
<sequence>MELTKEDNRQELNEKIEQLEQEVADQHQALAFKREQEAAMLKVLEQLEQEQRIVEEARKKAEKEAAALREANAELQEKYEKALASNAEMQKRWLWQNQCWRLPCNMNLPS</sequence>
<feature type="coiled-coil region" evidence="1">
    <location>
        <begin position="2"/>
        <end position="92"/>
    </location>
</feature>
<keyword evidence="1" id="KW-0175">Coiled coil</keyword>
<reference evidence="3" key="2">
    <citation type="submission" date="2025-08" db="UniProtKB">
        <authorList>
            <consortium name="RefSeq"/>
        </authorList>
    </citation>
    <scope>IDENTIFICATION</scope>
</reference>
<protein>
    <submittedName>
        <fullName evidence="3">Uncharacterized protein</fullName>
    </submittedName>
</protein>
<evidence type="ECO:0000256" key="1">
    <source>
        <dbReference type="SAM" id="Coils"/>
    </source>
</evidence>
<gene>
    <name evidence="3" type="primary">LOC121219029</name>
</gene>
<name>A0ABM3ADX4_GOSHI</name>
<accession>A0ABM3ADX4</accession>
<dbReference type="GeneID" id="121219029"/>
<organism evidence="2 3">
    <name type="scientific">Gossypium hirsutum</name>
    <name type="common">Upland cotton</name>
    <name type="synonym">Gossypium mexicanum</name>
    <dbReference type="NCBI Taxonomy" id="3635"/>
    <lineage>
        <taxon>Eukaryota</taxon>
        <taxon>Viridiplantae</taxon>
        <taxon>Streptophyta</taxon>
        <taxon>Embryophyta</taxon>
        <taxon>Tracheophyta</taxon>
        <taxon>Spermatophyta</taxon>
        <taxon>Magnoliopsida</taxon>
        <taxon>eudicotyledons</taxon>
        <taxon>Gunneridae</taxon>
        <taxon>Pentapetalae</taxon>
        <taxon>rosids</taxon>
        <taxon>malvids</taxon>
        <taxon>Malvales</taxon>
        <taxon>Malvaceae</taxon>
        <taxon>Malvoideae</taxon>
        <taxon>Gossypium</taxon>
    </lineage>
</organism>